<dbReference type="EMBL" id="JBHSLU010000124">
    <property type="protein sequence ID" value="MFC5508851.1"/>
    <property type="molecule type" value="Genomic_DNA"/>
</dbReference>
<dbReference type="InterPro" id="IPR010249">
    <property type="entry name" value="BchJ"/>
</dbReference>
<dbReference type="Proteomes" id="UP001596060">
    <property type="component" value="Unassembled WGS sequence"/>
</dbReference>
<evidence type="ECO:0000313" key="2">
    <source>
        <dbReference type="Proteomes" id="UP001596060"/>
    </source>
</evidence>
<evidence type="ECO:0000313" key="1">
    <source>
        <dbReference type="EMBL" id="MFC5508851.1"/>
    </source>
</evidence>
<name>A0ABW0P884_9HYPH</name>
<dbReference type="InterPro" id="IPR024096">
    <property type="entry name" value="NO_sig/Golgi_transp_ligand-bd"/>
</dbReference>
<accession>A0ABW0P884</accession>
<protein>
    <submittedName>
        <fullName evidence="1">Bacteriochlorophyll 4-vinyl reductase</fullName>
    </submittedName>
</protein>
<gene>
    <name evidence="1" type="primary">bchJ</name>
    <name evidence="1" type="ORF">ACFPN9_26815</name>
</gene>
<dbReference type="RefSeq" id="WP_067253604.1">
    <property type="nucleotide sequence ID" value="NZ_JBHSLU010000124.1"/>
</dbReference>
<organism evidence="1 2">
    <name type="scientific">Bosea massiliensis</name>
    <dbReference type="NCBI Taxonomy" id="151419"/>
    <lineage>
        <taxon>Bacteria</taxon>
        <taxon>Pseudomonadati</taxon>
        <taxon>Pseudomonadota</taxon>
        <taxon>Alphaproteobacteria</taxon>
        <taxon>Hyphomicrobiales</taxon>
        <taxon>Boseaceae</taxon>
        <taxon>Bosea</taxon>
    </lineage>
</organism>
<dbReference type="SUPFAM" id="SSF111126">
    <property type="entry name" value="Ligand-binding domain in the NO signalling and Golgi transport"/>
    <property type="match status" value="1"/>
</dbReference>
<dbReference type="NCBIfam" id="TIGR02019">
    <property type="entry name" value="BchJ"/>
    <property type="match status" value="1"/>
</dbReference>
<keyword evidence="2" id="KW-1185">Reference proteome</keyword>
<proteinExistence type="predicted"/>
<reference evidence="2" key="1">
    <citation type="journal article" date="2019" name="Int. J. Syst. Evol. Microbiol.">
        <title>The Global Catalogue of Microorganisms (GCM) 10K type strain sequencing project: providing services to taxonomists for standard genome sequencing and annotation.</title>
        <authorList>
            <consortium name="The Broad Institute Genomics Platform"/>
            <consortium name="The Broad Institute Genome Sequencing Center for Infectious Disease"/>
            <person name="Wu L."/>
            <person name="Ma J."/>
        </authorList>
    </citation>
    <scope>NUCLEOTIDE SEQUENCE [LARGE SCALE GENOMIC DNA]</scope>
    <source>
        <strain evidence="2">CCUG 43117</strain>
    </source>
</reference>
<comment type="caution">
    <text evidence="1">The sequence shown here is derived from an EMBL/GenBank/DDBJ whole genome shotgun (WGS) entry which is preliminary data.</text>
</comment>
<sequence>MLSAGLAFASAVDARGEAGLVGPNAVIQLAEALRAAPDAPGLAEHVFGRAGYARLLRSPPTDMIDEAIAARLFATLWREMPAASAAAIAHEAGRRTGAYVLAHRIPPLARLLLRTLPPRLAAPLLLRAIARHAWTFAGSGRCRTASGPPCLVTIARNPLAMPGGAWHGGVFECLFRSLVSRSASVRHAEVSGDGGPVCRFEIDIAPPAGPAGFPRQPTRDPA</sequence>